<dbReference type="STRING" id="759620.WS105_1319"/>
<dbReference type="Proteomes" id="UP000029079">
    <property type="component" value="Chromosome"/>
</dbReference>
<dbReference type="Gene3D" id="3.90.550.10">
    <property type="entry name" value="Spore Coat Polysaccharide Biosynthesis Protein SpsA, Chain A"/>
    <property type="match status" value="1"/>
</dbReference>
<dbReference type="GO" id="GO:0016757">
    <property type="term" value="F:glycosyltransferase activity"/>
    <property type="evidence" value="ECO:0007669"/>
    <property type="project" value="UniProtKB-KW"/>
</dbReference>
<dbReference type="SUPFAM" id="SSF53448">
    <property type="entry name" value="Nucleotide-diphospho-sugar transferases"/>
    <property type="match status" value="1"/>
</dbReference>
<dbReference type="InterPro" id="IPR029044">
    <property type="entry name" value="Nucleotide-diphossugar_trans"/>
</dbReference>
<dbReference type="Pfam" id="PF01501">
    <property type="entry name" value="Glyco_transf_8"/>
    <property type="match status" value="1"/>
</dbReference>
<evidence type="ECO:0000256" key="3">
    <source>
        <dbReference type="ARBA" id="ARBA00022723"/>
    </source>
</evidence>
<evidence type="ECO:0008006" key="6">
    <source>
        <dbReference type="Google" id="ProtNLM"/>
    </source>
</evidence>
<keyword evidence="1" id="KW-0328">Glycosyltransferase</keyword>
<proteinExistence type="predicted"/>
<keyword evidence="5" id="KW-1185">Reference proteome</keyword>
<sequence>MSNPIDLLFTIDERYMAPLQVALVSIKENNPNQDMRVWIVYESVSEVKIESLRTLTNKLGYDLNVVQVDGSNWSDAPIEDRYPKEMYFRLLAGEILPKEITKVIYMDPDILVINSIRELWDLDMGEYMLAAATHTGVIDVTTPINKVRLDIKHGYYNSGIMVINLEKAREIVRWADISDVIQEHGNMLLLPDQDILNYLYGKYAIEIPDEKWNYDARMYTRYLTASLGERDIHWVMENTVVLHFCGKPKPWDKKHDNRFTGLYLDYLKKTSRMMD</sequence>
<dbReference type="CDD" id="cd04194">
    <property type="entry name" value="GT8_A4GalT_like"/>
    <property type="match status" value="1"/>
</dbReference>
<dbReference type="GO" id="GO:0046872">
    <property type="term" value="F:metal ion binding"/>
    <property type="evidence" value="ECO:0007669"/>
    <property type="project" value="UniProtKB-KW"/>
</dbReference>
<dbReference type="RefSeq" id="WP_009765197.1">
    <property type="nucleotide sequence ID" value="NZ_CP009223.1"/>
</dbReference>
<evidence type="ECO:0000313" key="5">
    <source>
        <dbReference type="Proteomes" id="UP000029079"/>
    </source>
</evidence>
<dbReference type="KEGG" id="wct:WS74_1325"/>
<dbReference type="InterPro" id="IPR002495">
    <property type="entry name" value="Glyco_trans_8"/>
</dbReference>
<protein>
    <recommendedName>
        <fullName evidence="6">Glycosyltransferase family 8 protein</fullName>
    </recommendedName>
</protein>
<dbReference type="PANTHER" id="PTHR13778">
    <property type="entry name" value="GLYCOSYLTRANSFERASE 8 DOMAIN-CONTAINING PROTEIN"/>
    <property type="match status" value="1"/>
</dbReference>
<keyword evidence="3" id="KW-0479">Metal-binding</keyword>
<dbReference type="KEGG" id="wce:WS08_1254"/>
<evidence type="ECO:0000256" key="2">
    <source>
        <dbReference type="ARBA" id="ARBA00022679"/>
    </source>
</evidence>
<dbReference type="InterPro" id="IPR050748">
    <property type="entry name" value="Glycosyltrans_8_dom-fam"/>
</dbReference>
<organism evidence="4 5">
    <name type="scientific">Weissella ceti</name>
    <dbReference type="NCBI Taxonomy" id="759620"/>
    <lineage>
        <taxon>Bacteria</taxon>
        <taxon>Bacillati</taxon>
        <taxon>Bacillota</taxon>
        <taxon>Bacilli</taxon>
        <taxon>Lactobacillales</taxon>
        <taxon>Lactobacillaceae</taxon>
        <taxon>Weissella</taxon>
    </lineage>
</organism>
<reference evidence="5" key="2">
    <citation type="submission" date="2014-08" db="EMBL/GenBank/DDBJ databases">
        <title>Complete genome of Weissella ceti strain WS74 isolated from diseased rainbow trout in Brazil.</title>
        <authorList>
            <person name="Figueiredo H.C.P."/>
            <person name="Leal C.A.G."/>
            <person name="Pereira F.L."/>
            <person name="Soares S.C."/>
            <person name="Dorella F.A."/>
            <person name="Carvalho A.F."/>
            <person name="Azevedo V.A.C."/>
        </authorList>
    </citation>
    <scope>NUCLEOTIDE SEQUENCE [LARGE SCALE GENOMIC DNA]</scope>
    <source>
        <strain evidence="5">WS74</strain>
    </source>
</reference>
<gene>
    <name evidence="4" type="ORF">WS74_1325</name>
</gene>
<dbReference type="EMBL" id="CP009223">
    <property type="protein sequence ID" value="AIM63574.1"/>
    <property type="molecule type" value="Genomic_DNA"/>
</dbReference>
<reference evidence="4 5" key="1">
    <citation type="journal article" date="2014" name="Genome Announc.">
        <title>Complete Genome Sequences of Fish Pathogenic Weissella ceti Strains WS74 and WS105.</title>
        <authorList>
            <person name="Figueiredo H.C."/>
            <person name="Leal C.A."/>
            <person name="Dorella F.A."/>
            <person name="Carvalho A.F."/>
            <person name="Soares S.C."/>
            <person name="Pereira F.L."/>
            <person name="Azevedo V.A."/>
        </authorList>
    </citation>
    <scope>NUCLEOTIDE SEQUENCE [LARGE SCALE GENOMIC DNA]</scope>
    <source>
        <strain evidence="4 5">WS74</strain>
    </source>
</reference>
<keyword evidence="2" id="KW-0808">Transferase</keyword>
<dbReference type="OrthoDB" id="5672604at2"/>
<accession>A0A075U7V6</accession>
<dbReference type="PANTHER" id="PTHR13778:SF47">
    <property type="entry name" value="LIPOPOLYSACCHARIDE 1,3-GALACTOSYLTRANSFERASE"/>
    <property type="match status" value="1"/>
</dbReference>
<evidence type="ECO:0000256" key="1">
    <source>
        <dbReference type="ARBA" id="ARBA00022676"/>
    </source>
</evidence>
<dbReference type="AlphaFoldDB" id="A0A075U7V6"/>
<name>A0A075U7V6_9LACO</name>
<evidence type="ECO:0000313" key="4">
    <source>
        <dbReference type="EMBL" id="AIM63574.1"/>
    </source>
</evidence>